<evidence type="ECO:0000256" key="9">
    <source>
        <dbReference type="SAM" id="Phobius"/>
    </source>
</evidence>
<dbReference type="GO" id="GO:0004721">
    <property type="term" value="F:phosphoprotein phosphatase activity"/>
    <property type="evidence" value="ECO:0007669"/>
    <property type="project" value="TreeGrafter"/>
</dbReference>
<keyword evidence="4 11" id="KW-0808">Transferase</keyword>
<keyword evidence="6" id="KW-0902">Two-component regulatory system</keyword>
<dbReference type="EC" id="2.7.13.3" evidence="2"/>
<evidence type="ECO:0000256" key="2">
    <source>
        <dbReference type="ARBA" id="ARBA00012438"/>
    </source>
</evidence>
<name>A0A3B0UVS2_9ZZZZ</name>
<sequence>MALYKSMNLETMKNYSASQHSLFISLIFSFLVAGVLVLGQYVEKQQIMLLISIPLVFIFVFFYTNYIFTHFISVKNNREILSRKDTQGSRDSNSPDVATSNARPTAEEGEAWTKRQIKEIERLKDLEKYRKEFVGNVSHELKTPIFNIQGYILTLLEGAIDDSKINKLYLQRTEKSIDRMISIVEDLESITRLESGELKLKYEVFDIVKMVEDVFELEQMLANEHKITMGFGNKPFKPIFVHADKKKITEVITNLIVNSIKYGKKKGFVKVLFFDNGNKIFVEVRDNGIGIDKKNLHRIFERFYRVDKSRSREQGGTGLGLSIVKHIIEAHKQTIEVKSLIDKGTSFTFTLEKAPELK</sequence>
<reference evidence="11" key="1">
    <citation type="submission" date="2018-06" db="EMBL/GenBank/DDBJ databases">
        <authorList>
            <person name="Zhirakovskaya E."/>
        </authorList>
    </citation>
    <scope>NUCLEOTIDE SEQUENCE</scope>
</reference>
<dbReference type="CDD" id="cd00075">
    <property type="entry name" value="HATPase"/>
    <property type="match status" value="1"/>
</dbReference>
<dbReference type="PRINTS" id="PR00344">
    <property type="entry name" value="BCTRLSENSOR"/>
</dbReference>
<gene>
    <name evidence="11" type="ORF">MNBD_BACTEROID01-2395</name>
</gene>
<evidence type="ECO:0000256" key="6">
    <source>
        <dbReference type="ARBA" id="ARBA00023012"/>
    </source>
</evidence>
<dbReference type="GO" id="GO:0000155">
    <property type="term" value="F:phosphorelay sensor kinase activity"/>
    <property type="evidence" value="ECO:0007669"/>
    <property type="project" value="InterPro"/>
</dbReference>
<evidence type="ECO:0000256" key="8">
    <source>
        <dbReference type="SAM" id="MobiDB-lite"/>
    </source>
</evidence>
<keyword evidence="9" id="KW-0812">Transmembrane</keyword>
<dbReference type="SUPFAM" id="SSF55874">
    <property type="entry name" value="ATPase domain of HSP90 chaperone/DNA topoisomerase II/histidine kinase"/>
    <property type="match status" value="1"/>
</dbReference>
<dbReference type="FunFam" id="1.10.287.130:FF:000001">
    <property type="entry name" value="Two-component sensor histidine kinase"/>
    <property type="match status" value="1"/>
</dbReference>
<accession>A0A3B0UVS2</accession>
<dbReference type="InterPro" id="IPR003661">
    <property type="entry name" value="HisK_dim/P_dom"/>
</dbReference>
<evidence type="ECO:0000256" key="5">
    <source>
        <dbReference type="ARBA" id="ARBA00022777"/>
    </source>
</evidence>
<dbReference type="AlphaFoldDB" id="A0A3B0UVS2"/>
<organism evidence="11">
    <name type="scientific">hydrothermal vent metagenome</name>
    <dbReference type="NCBI Taxonomy" id="652676"/>
    <lineage>
        <taxon>unclassified sequences</taxon>
        <taxon>metagenomes</taxon>
        <taxon>ecological metagenomes</taxon>
    </lineage>
</organism>
<dbReference type="FunFam" id="3.30.565.10:FF:000006">
    <property type="entry name" value="Sensor histidine kinase WalK"/>
    <property type="match status" value="1"/>
</dbReference>
<comment type="catalytic activity">
    <reaction evidence="1">
        <text>ATP + protein L-histidine = ADP + protein N-phospho-L-histidine.</text>
        <dbReference type="EC" id="2.7.13.3"/>
    </reaction>
</comment>
<dbReference type="PANTHER" id="PTHR45453:SF1">
    <property type="entry name" value="PHOSPHATE REGULON SENSOR PROTEIN PHOR"/>
    <property type="match status" value="1"/>
</dbReference>
<dbReference type="GO" id="GO:0005886">
    <property type="term" value="C:plasma membrane"/>
    <property type="evidence" value="ECO:0007669"/>
    <property type="project" value="TreeGrafter"/>
</dbReference>
<dbReference type="PANTHER" id="PTHR45453">
    <property type="entry name" value="PHOSPHATE REGULON SENSOR PROTEIN PHOR"/>
    <property type="match status" value="1"/>
</dbReference>
<dbReference type="SUPFAM" id="SSF47384">
    <property type="entry name" value="Homodimeric domain of signal transducing histidine kinase"/>
    <property type="match status" value="1"/>
</dbReference>
<dbReference type="SMART" id="SM00387">
    <property type="entry name" value="HATPase_c"/>
    <property type="match status" value="1"/>
</dbReference>
<evidence type="ECO:0000313" key="11">
    <source>
        <dbReference type="EMBL" id="VAW23836.1"/>
    </source>
</evidence>
<evidence type="ECO:0000259" key="10">
    <source>
        <dbReference type="PROSITE" id="PS50109"/>
    </source>
</evidence>
<dbReference type="InterPro" id="IPR036097">
    <property type="entry name" value="HisK_dim/P_sf"/>
</dbReference>
<keyword evidence="5" id="KW-0418">Kinase</keyword>
<dbReference type="EMBL" id="UOEP01000202">
    <property type="protein sequence ID" value="VAW23836.1"/>
    <property type="molecule type" value="Genomic_DNA"/>
</dbReference>
<evidence type="ECO:0000256" key="7">
    <source>
        <dbReference type="ARBA" id="ARBA00023136"/>
    </source>
</evidence>
<feature type="transmembrane region" description="Helical" evidence="9">
    <location>
        <begin position="47"/>
        <end position="68"/>
    </location>
</feature>
<evidence type="ECO:0000256" key="1">
    <source>
        <dbReference type="ARBA" id="ARBA00000085"/>
    </source>
</evidence>
<feature type="transmembrane region" description="Helical" evidence="9">
    <location>
        <begin position="21"/>
        <end position="41"/>
    </location>
</feature>
<feature type="domain" description="Histidine kinase" evidence="10">
    <location>
        <begin position="136"/>
        <end position="355"/>
    </location>
</feature>
<dbReference type="SMART" id="SM00388">
    <property type="entry name" value="HisKA"/>
    <property type="match status" value="1"/>
</dbReference>
<keyword evidence="9" id="KW-1133">Transmembrane helix</keyword>
<dbReference type="Pfam" id="PF00512">
    <property type="entry name" value="HisKA"/>
    <property type="match status" value="1"/>
</dbReference>
<dbReference type="Pfam" id="PF02518">
    <property type="entry name" value="HATPase_c"/>
    <property type="match status" value="1"/>
</dbReference>
<dbReference type="Gene3D" id="1.10.287.130">
    <property type="match status" value="1"/>
</dbReference>
<proteinExistence type="predicted"/>
<dbReference type="InterPro" id="IPR050351">
    <property type="entry name" value="BphY/WalK/GraS-like"/>
</dbReference>
<dbReference type="InterPro" id="IPR005467">
    <property type="entry name" value="His_kinase_dom"/>
</dbReference>
<dbReference type="InterPro" id="IPR036890">
    <property type="entry name" value="HATPase_C_sf"/>
</dbReference>
<dbReference type="GO" id="GO:0016036">
    <property type="term" value="P:cellular response to phosphate starvation"/>
    <property type="evidence" value="ECO:0007669"/>
    <property type="project" value="TreeGrafter"/>
</dbReference>
<dbReference type="CDD" id="cd00082">
    <property type="entry name" value="HisKA"/>
    <property type="match status" value="1"/>
</dbReference>
<dbReference type="PROSITE" id="PS50109">
    <property type="entry name" value="HIS_KIN"/>
    <property type="match status" value="1"/>
</dbReference>
<evidence type="ECO:0000256" key="3">
    <source>
        <dbReference type="ARBA" id="ARBA00022553"/>
    </source>
</evidence>
<protein>
    <recommendedName>
        <fullName evidence="2">histidine kinase</fullName>
        <ecNumber evidence="2">2.7.13.3</ecNumber>
    </recommendedName>
</protein>
<dbReference type="InterPro" id="IPR003594">
    <property type="entry name" value="HATPase_dom"/>
</dbReference>
<keyword evidence="7 9" id="KW-0472">Membrane</keyword>
<feature type="compositionally biased region" description="Polar residues" evidence="8">
    <location>
        <begin position="89"/>
        <end position="103"/>
    </location>
</feature>
<evidence type="ECO:0000256" key="4">
    <source>
        <dbReference type="ARBA" id="ARBA00022679"/>
    </source>
</evidence>
<dbReference type="InterPro" id="IPR004358">
    <property type="entry name" value="Sig_transdc_His_kin-like_C"/>
</dbReference>
<dbReference type="Gene3D" id="3.30.565.10">
    <property type="entry name" value="Histidine kinase-like ATPase, C-terminal domain"/>
    <property type="match status" value="1"/>
</dbReference>
<keyword evidence="3" id="KW-0597">Phosphoprotein</keyword>
<feature type="region of interest" description="Disordered" evidence="8">
    <location>
        <begin position="85"/>
        <end position="109"/>
    </location>
</feature>